<proteinExistence type="predicted"/>
<dbReference type="InterPro" id="IPR010730">
    <property type="entry name" value="HET"/>
</dbReference>
<dbReference type="EMBL" id="KZ613534">
    <property type="protein sequence ID" value="PMD13253.1"/>
    <property type="molecule type" value="Genomic_DNA"/>
</dbReference>
<protein>
    <submittedName>
        <fullName evidence="2">HET-domain-containing protein</fullName>
    </submittedName>
</protein>
<evidence type="ECO:0000259" key="1">
    <source>
        <dbReference type="Pfam" id="PF06985"/>
    </source>
</evidence>
<dbReference type="Pfam" id="PF06985">
    <property type="entry name" value="HET"/>
    <property type="match status" value="1"/>
</dbReference>
<sequence length="598" mass="67853">MPTIFASEGYEPLGLDEIRIAQIKCASSEDEDVYCHLLHVPRNAPGQYQALSYAWGPPHERGLGRIHLEGILHPVTRTMEIALRKLRRKHGQSPLTIWIDALCINQNDDEEKCEQVEMMRTIYQRATEVSIWLGPEDWSPRSDLAWRLIKDLYHCPRELNSLSRIIQPFRQEEFDALNRFFRRDYFWRIWVVQEVACATNATVYYGSDSMPWSGLVEICDKLSDARAFLRRVIYHDQPASLFSLMTGGPKNLILSRGSTLPLSEANAPSLLDLLSTHMSKGSTLQHDKVYGIVGISADRDSFGKIDYSRSVRETYIHTARHIISTTGSLNVICIQQNDDNVHGLPSWDTDWERRNLFPAHRVVSLRYRVPEFAAAGSSQSEASFAHNDTVLIAAGFVIDKIATVSDPLYVYGPESDVLPTLEKFHNWWNIFIDNVGSTSEDVDVFQRTFVGGAWAPRYSEGEFKEDKTQRLALFFGLMERLLPHLAEVSPKLPPIAPDPVDDEMLEKRERAMVSAAALRMHAKRIVISERKLAGLAPQLAEVGDEIAVLLGCDFPVVLREVDGRCELIGEVYADSIMNGEAMDDLKSGKYQKRYFEIH</sequence>
<dbReference type="OrthoDB" id="194358at2759"/>
<name>A0A2J6PGX8_9HELO</name>
<dbReference type="InterPro" id="IPR052895">
    <property type="entry name" value="HetReg/Transcr_Mod"/>
</dbReference>
<dbReference type="STRING" id="1745343.A0A2J6PGX8"/>
<feature type="domain" description="Heterokaryon incompatibility" evidence="1">
    <location>
        <begin position="48"/>
        <end position="194"/>
    </location>
</feature>
<evidence type="ECO:0000313" key="3">
    <source>
        <dbReference type="Proteomes" id="UP000235672"/>
    </source>
</evidence>
<evidence type="ECO:0000313" key="2">
    <source>
        <dbReference type="EMBL" id="PMD13253.1"/>
    </source>
</evidence>
<dbReference type="AlphaFoldDB" id="A0A2J6PGX8"/>
<organism evidence="2 3">
    <name type="scientific">Hyaloscypha hepaticicola</name>
    <dbReference type="NCBI Taxonomy" id="2082293"/>
    <lineage>
        <taxon>Eukaryota</taxon>
        <taxon>Fungi</taxon>
        <taxon>Dikarya</taxon>
        <taxon>Ascomycota</taxon>
        <taxon>Pezizomycotina</taxon>
        <taxon>Leotiomycetes</taxon>
        <taxon>Helotiales</taxon>
        <taxon>Hyaloscyphaceae</taxon>
        <taxon>Hyaloscypha</taxon>
    </lineage>
</organism>
<accession>A0A2J6PGX8</accession>
<dbReference type="PANTHER" id="PTHR24148:SF64">
    <property type="entry name" value="HETEROKARYON INCOMPATIBILITY DOMAIN-CONTAINING PROTEIN"/>
    <property type="match status" value="1"/>
</dbReference>
<dbReference type="Proteomes" id="UP000235672">
    <property type="component" value="Unassembled WGS sequence"/>
</dbReference>
<keyword evidence="3" id="KW-1185">Reference proteome</keyword>
<dbReference type="Pfam" id="PF26639">
    <property type="entry name" value="Het-6_barrel"/>
    <property type="match status" value="1"/>
</dbReference>
<gene>
    <name evidence="2" type="ORF">NA56DRAFT_651941</name>
</gene>
<reference evidence="2 3" key="1">
    <citation type="submission" date="2016-05" db="EMBL/GenBank/DDBJ databases">
        <title>A degradative enzymes factory behind the ericoid mycorrhizal symbiosis.</title>
        <authorList>
            <consortium name="DOE Joint Genome Institute"/>
            <person name="Martino E."/>
            <person name="Morin E."/>
            <person name="Grelet G."/>
            <person name="Kuo A."/>
            <person name="Kohler A."/>
            <person name="Daghino S."/>
            <person name="Barry K."/>
            <person name="Choi C."/>
            <person name="Cichocki N."/>
            <person name="Clum A."/>
            <person name="Copeland A."/>
            <person name="Hainaut M."/>
            <person name="Haridas S."/>
            <person name="Labutti K."/>
            <person name="Lindquist E."/>
            <person name="Lipzen A."/>
            <person name="Khouja H.-R."/>
            <person name="Murat C."/>
            <person name="Ohm R."/>
            <person name="Olson A."/>
            <person name="Spatafora J."/>
            <person name="Veneault-Fourrey C."/>
            <person name="Henrissat B."/>
            <person name="Grigoriev I."/>
            <person name="Martin F."/>
            <person name="Perotto S."/>
        </authorList>
    </citation>
    <scope>NUCLEOTIDE SEQUENCE [LARGE SCALE GENOMIC DNA]</scope>
    <source>
        <strain evidence="2 3">UAMH 7357</strain>
    </source>
</reference>
<dbReference type="PANTHER" id="PTHR24148">
    <property type="entry name" value="ANKYRIN REPEAT DOMAIN-CONTAINING PROTEIN 39 HOMOLOG-RELATED"/>
    <property type="match status" value="1"/>
</dbReference>